<sequence length="87" mass="9803">FLSLQLFRNEVIASINQLLTTLRLYATGGHLSSVADYMGIHTSTACRIVQRVSKGIASLYKEVVKIPSSIEEIKQSQNEFYNKKIKN</sequence>
<evidence type="ECO:0000313" key="1">
    <source>
        <dbReference type="EMBL" id="RZB39755.1"/>
    </source>
</evidence>
<evidence type="ECO:0000313" key="2">
    <source>
        <dbReference type="Proteomes" id="UP000292052"/>
    </source>
</evidence>
<organism evidence="1 2">
    <name type="scientific">Asbolus verrucosus</name>
    <name type="common">Desert ironclad beetle</name>
    <dbReference type="NCBI Taxonomy" id="1661398"/>
    <lineage>
        <taxon>Eukaryota</taxon>
        <taxon>Metazoa</taxon>
        <taxon>Ecdysozoa</taxon>
        <taxon>Arthropoda</taxon>
        <taxon>Hexapoda</taxon>
        <taxon>Insecta</taxon>
        <taxon>Pterygota</taxon>
        <taxon>Neoptera</taxon>
        <taxon>Endopterygota</taxon>
        <taxon>Coleoptera</taxon>
        <taxon>Polyphaga</taxon>
        <taxon>Cucujiformia</taxon>
        <taxon>Tenebrionidae</taxon>
        <taxon>Pimeliinae</taxon>
        <taxon>Asbolus</taxon>
    </lineage>
</organism>
<feature type="non-terminal residue" evidence="1">
    <location>
        <position position="1"/>
    </location>
</feature>
<gene>
    <name evidence="1" type="ORF">BDFB_011785</name>
</gene>
<proteinExistence type="predicted"/>
<name>A0A482V927_ASBVE</name>
<comment type="caution">
    <text evidence="1">The sequence shown here is derived from an EMBL/GenBank/DDBJ whole genome shotgun (WGS) entry which is preliminary data.</text>
</comment>
<dbReference type="AlphaFoldDB" id="A0A482V927"/>
<protein>
    <submittedName>
        <fullName evidence="1">HTH 23 domain containing protein</fullName>
    </submittedName>
</protein>
<accession>A0A482V927</accession>
<keyword evidence="2" id="KW-1185">Reference proteome</keyword>
<dbReference type="Proteomes" id="UP000292052">
    <property type="component" value="Unassembled WGS sequence"/>
</dbReference>
<dbReference type="STRING" id="1661398.A0A482V927"/>
<reference evidence="1 2" key="1">
    <citation type="submission" date="2017-03" db="EMBL/GenBank/DDBJ databases">
        <title>Genome of the blue death feigning beetle - Asbolus verrucosus.</title>
        <authorList>
            <person name="Rider S.D."/>
        </authorList>
    </citation>
    <scope>NUCLEOTIDE SEQUENCE [LARGE SCALE GENOMIC DNA]</scope>
    <source>
        <strain evidence="1">Butters</strain>
        <tissue evidence="1">Head and leg muscle</tissue>
    </source>
</reference>
<dbReference type="Pfam" id="PF13384">
    <property type="entry name" value="HTH_23"/>
    <property type="match status" value="1"/>
</dbReference>
<dbReference type="EMBL" id="QDEB01125422">
    <property type="protein sequence ID" value="RZB39755.1"/>
    <property type="molecule type" value="Genomic_DNA"/>
</dbReference>
<dbReference type="OrthoDB" id="6763355at2759"/>